<proteinExistence type="predicted"/>
<keyword evidence="2" id="KW-0812">Transmembrane</keyword>
<sequence length="447" mass="48212">MGNQEEGKEQEVPAQELSERDGIRLEEQSSRNSEKDKGNRNHREAGRDAQGRLSDAAAKKWMIWAAAVFFICLAAVLGFSVVLDGKDQEKAAVLEVDSEIYINLFLNRKGEILALGDHNPASESLPGLPGTSIREGAEQIYDLMEEYGVMEEKGGALISVRTFGEQQTADAEEIAGEYEVLFETLMRERQARAELYVFPADSGGENGQMADEYGIPVTRAAFLKDLIDKNVRLKTRDADWLSGHTAAELITFVRDMGYHTSYEPIAVGQVYEKKEEPASSELESFSEGTGLSNGQKDGTAETGTGEDGAMGSAPSEEAKRESGSVREMEKEAGNAGERDSQSGTSEEKAGESELPASGEEEPAETEREADGEQETAGAESRTQEPSLPAEETVPQAAEPETEGSSPAEGETSSGESPVQESSSQETDSGQIFRVVPVYGEEQKGPGD</sequence>
<name>A0A9D1A359_9FIRM</name>
<reference evidence="3" key="2">
    <citation type="journal article" date="2021" name="PeerJ">
        <title>Extensive microbial diversity within the chicken gut microbiome revealed by metagenomics and culture.</title>
        <authorList>
            <person name="Gilroy R."/>
            <person name="Ravi A."/>
            <person name="Getino M."/>
            <person name="Pursley I."/>
            <person name="Horton D.L."/>
            <person name="Alikhan N.F."/>
            <person name="Baker D."/>
            <person name="Gharbi K."/>
            <person name="Hall N."/>
            <person name="Watson M."/>
            <person name="Adriaenssens E.M."/>
            <person name="Foster-Nyarko E."/>
            <person name="Jarju S."/>
            <person name="Secka A."/>
            <person name="Antonio M."/>
            <person name="Oren A."/>
            <person name="Chaudhuri R.R."/>
            <person name="La Ragione R."/>
            <person name="Hildebrand F."/>
            <person name="Pallen M.J."/>
        </authorList>
    </citation>
    <scope>NUCLEOTIDE SEQUENCE</scope>
    <source>
        <strain evidence="3">CHK180-2868</strain>
    </source>
</reference>
<feature type="compositionally biased region" description="Low complexity" evidence="1">
    <location>
        <begin position="300"/>
        <end position="309"/>
    </location>
</feature>
<evidence type="ECO:0000313" key="4">
    <source>
        <dbReference type="Proteomes" id="UP000824250"/>
    </source>
</evidence>
<accession>A0A9D1A359</accession>
<feature type="region of interest" description="Disordered" evidence="1">
    <location>
        <begin position="273"/>
        <end position="447"/>
    </location>
</feature>
<reference evidence="3" key="1">
    <citation type="submission" date="2020-10" db="EMBL/GenBank/DDBJ databases">
        <authorList>
            <person name="Gilroy R."/>
        </authorList>
    </citation>
    <scope>NUCLEOTIDE SEQUENCE</scope>
    <source>
        <strain evidence="3">CHK180-2868</strain>
    </source>
</reference>
<feature type="transmembrane region" description="Helical" evidence="2">
    <location>
        <begin position="61"/>
        <end position="83"/>
    </location>
</feature>
<keyword evidence="2" id="KW-1133">Transmembrane helix</keyword>
<feature type="compositionally biased region" description="Polar residues" evidence="1">
    <location>
        <begin position="281"/>
        <end position="296"/>
    </location>
</feature>
<evidence type="ECO:0000313" key="3">
    <source>
        <dbReference type="EMBL" id="HIR04837.1"/>
    </source>
</evidence>
<comment type="caution">
    <text evidence="3">The sequence shown here is derived from an EMBL/GenBank/DDBJ whole genome shotgun (WGS) entry which is preliminary data.</text>
</comment>
<dbReference type="EMBL" id="DVGC01000011">
    <property type="protein sequence ID" value="HIR04837.1"/>
    <property type="molecule type" value="Genomic_DNA"/>
</dbReference>
<evidence type="ECO:0000256" key="1">
    <source>
        <dbReference type="SAM" id="MobiDB-lite"/>
    </source>
</evidence>
<feature type="compositionally biased region" description="Low complexity" evidence="1">
    <location>
        <begin position="412"/>
        <end position="425"/>
    </location>
</feature>
<dbReference type="Proteomes" id="UP000824250">
    <property type="component" value="Unassembled WGS sequence"/>
</dbReference>
<gene>
    <name evidence="3" type="ORF">IAB28_02570</name>
</gene>
<feature type="compositionally biased region" description="Basic and acidic residues" evidence="1">
    <location>
        <begin position="1"/>
        <end position="50"/>
    </location>
</feature>
<feature type="compositionally biased region" description="Basic and acidic residues" evidence="1">
    <location>
        <begin position="316"/>
        <end position="351"/>
    </location>
</feature>
<keyword evidence="2" id="KW-0472">Membrane</keyword>
<organism evidence="3 4">
    <name type="scientific">Candidatus Copromonas faecavium</name>
    <name type="common">nom. illeg.</name>
    <dbReference type="NCBI Taxonomy" id="2840740"/>
    <lineage>
        <taxon>Bacteria</taxon>
        <taxon>Bacillati</taxon>
        <taxon>Bacillota</taxon>
        <taxon>Clostridia</taxon>
        <taxon>Lachnospirales</taxon>
        <taxon>Lachnospiraceae</taxon>
        <taxon>Candidatus Copromonas (nom. illeg.)</taxon>
    </lineage>
</organism>
<evidence type="ECO:0000256" key="2">
    <source>
        <dbReference type="SAM" id="Phobius"/>
    </source>
</evidence>
<protein>
    <submittedName>
        <fullName evidence="3">Uncharacterized protein</fullName>
    </submittedName>
</protein>
<feature type="region of interest" description="Disordered" evidence="1">
    <location>
        <begin position="1"/>
        <end position="51"/>
    </location>
</feature>
<dbReference type="AlphaFoldDB" id="A0A9D1A359"/>